<name>A0ABU7BW42_9TELE</name>
<accession>A0ABU7BW42</accession>
<gene>
    <name evidence="1" type="ORF">ATANTOWER_018223</name>
</gene>
<dbReference type="EMBL" id="JAHUTI010069219">
    <property type="protein sequence ID" value="MED6254161.1"/>
    <property type="molecule type" value="Genomic_DNA"/>
</dbReference>
<dbReference type="Proteomes" id="UP001345963">
    <property type="component" value="Unassembled WGS sequence"/>
</dbReference>
<evidence type="ECO:0000313" key="1">
    <source>
        <dbReference type="EMBL" id="MED6254161.1"/>
    </source>
</evidence>
<comment type="caution">
    <text evidence="1">The sequence shown here is derived from an EMBL/GenBank/DDBJ whole genome shotgun (WGS) entry which is preliminary data.</text>
</comment>
<organism evidence="1 2">
    <name type="scientific">Ataeniobius toweri</name>
    <dbReference type="NCBI Taxonomy" id="208326"/>
    <lineage>
        <taxon>Eukaryota</taxon>
        <taxon>Metazoa</taxon>
        <taxon>Chordata</taxon>
        <taxon>Craniata</taxon>
        <taxon>Vertebrata</taxon>
        <taxon>Euteleostomi</taxon>
        <taxon>Actinopterygii</taxon>
        <taxon>Neopterygii</taxon>
        <taxon>Teleostei</taxon>
        <taxon>Neoteleostei</taxon>
        <taxon>Acanthomorphata</taxon>
        <taxon>Ovalentaria</taxon>
        <taxon>Atherinomorphae</taxon>
        <taxon>Cyprinodontiformes</taxon>
        <taxon>Goodeidae</taxon>
        <taxon>Ataeniobius</taxon>
    </lineage>
</organism>
<sequence>MCISSLSWLSFQYSPAVQLHSSTQSNNTYSCENEVSCLSRSHPKTPLFQETYNHKCRNVLPSHVHQRVGCLNSCYTRFHTVFLSLCLSLLATLQHSPAAAPACHSSRLVCTSLTDCISGLMFI</sequence>
<evidence type="ECO:0000313" key="2">
    <source>
        <dbReference type="Proteomes" id="UP001345963"/>
    </source>
</evidence>
<reference evidence="1 2" key="1">
    <citation type="submission" date="2021-07" db="EMBL/GenBank/DDBJ databases">
        <authorList>
            <person name="Palmer J.M."/>
        </authorList>
    </citation>
    <scope>NUCLEOTIDE SEQUENCE [LARGE SCALE GENOMIC DNA]</scope>
    <source>
        <strain evidence="1 2">AT_MEX2019</strain>
        <tissue evidence="1">Muscle</tissue>
    </source>
</reference>
<keyword evidence="2" id="KW-1185">Reference proteome</keyword>
<proteinExistence type="predicted"/>
<protein>
    <submittedName>
        <fullName evidence="1">Uncharacterized protein</fullName>
    </submittedName>
</protein>